<dbReference type="InterPro" id="IPR000182">
    <property type="entry name" value="GNAT_dom"/>
</dbReference>
<reference evidence="5" key="1">
    <citation type="submission" date="2021-01" db="EMBL/GenBank/DDBJ databases">
        <title>Genome public.</title>
        <authorList>
            <person name="Liu C."/>
            <person name="Sun Q."/>
        </authorList>
    </citation>
    <scope>NUCLEOTIDE SEQUENCE [LARGE SCALE GENOMIC DNA]</scope>
    <source>
        <strain evidence="5">YIM B02567</strain>
    </source>
</reference>
<dbReference type="PROSITE" id="PS51186">
    <property type="entry name" value="GNAT"/>
    <property type="match status" value="1"/>
</dbReference>
<feature type="domain" description="N-acetyltransferase" evidence="3">
    <location>
        <begin position="5"/>
        <end position="145"/>
    </location>
</feature>
<organism evidence="4 5">
    <name type="scientific">Chryseobacterium paridis</name>
    <dbReference type="NCBI Taxonomy" id="2800328"/>
    <lineage>
        <taxon>Bacteria</taxon>
        <taxon>Pseudomonadati</taxon>
        <taxon>Bacteroidota</taxon>
        <taxon>Flavobacteriia</taxon>
        <taxon>Flavobacteriales</taxon>
        <taxon>Weeksellaceae</taxon>
        <taxon>Chryseobacterium group</taxon>
        <taxon>Chryseobacterium</taxon>
    </lineage>
</organism>
<dbReference type="PANTHER" id="PTHR43800:SF1">
    <property type="entry name" value="PEPTIDYL-LYSINE N-ACETYLTRANSFERASE YJAB"/>
    <property type="match status" value="1"/>
</dbReference>
<accession>A0ABS1FZD0</accession>
<dbReference type="PANTHER" id="PTHR43800">
    <property type="entry name" value="PEPTIDYL-LYSINE N-ACETYLTRANSFERASE YJAB"/>
    <property type="match status" value="1"/>
</dbReference>
<protein>
    <submittedName>
        <fullName evidence="4">GNAT family N-acetyltransferase</fullName>
    </submittedName>
</protein>
<keyword evidence="5" id="KW-1185">Reference proteome</keyword>
<dbReference type="Gene3D" id="3.40.630.30">
    <property type="match status" value="1"/>
</dbReference>
<dbReference type="CDD" id="cd04301">
    <property type="entry name" value="NAT_SF"/>
    <property type="match status" value="1"/>
</dbReference>
<dbReference type="RefSeq" id="WP_200248230.1">
    <property type="nucleotide sequence ID" value="NZ_JAENHK010000010.1"/>
</dbReference>
<gene>
    <name evidence="4" type="ORF">JHL15_18690</name>
</gene>
<comment type="caution">
    <text evidence="4">The sequence shown here is derived from an EMBL/GenBank/DDBJ whole genome shotgun (WGS) entry which is preliminary data.</text>
</comment>
<name>A0ABS1FZD0_9FLAO</name>
<evidence type="ECO:0000259" key="3">
    <source>
        <dbReference type="PROSITE" id="PS51186"/>
    </source>
</evidence>
<evidence type="ECO:0000256" key="1">
    <source>
        <dbReference type="ARBA" id="ARBA00022679"/>
    </source>
</evidence>
<dbReference type="InterPro" id="IPR016181">
    <property type="entry name" value="Acyl_CoA_acyltransferase"/>
</dbReference>
<dbReference type="Proteomes" id="UP000628669">
    <property type="component" value="Unassembled WGS sequence"/>
</dbReference>
<keyword evidence="1" id="KW-0808">Transferase</keyword>
<sequence length="145" mass="16777">MNFKLQYRQAQENDIDFLLDLRIRTMTEHYINSNLPITEESALQRVLYQFEKAHIIIVGDQPIGLLKIDRTDENIDVLQLQINPDQQGRGIGKSILEDIIHEAKAAQKTVSLSVLKVNRAQKLYTTLGFKIIDEDQNSFMMKFSK</sequence>
<keyword evidence="2" id="KW-0012">Acyltransferase</keyword>
<evidence type="ECO:0000313" key="5">
    <source>
        <dbReference type="Proteomes" id="UP000628669"/>
    </source>
</evidence>
<proteinExistence type="predicted"/>
<evidence type="ECO:0000313" key="4">
    <source>
        <dbReference type="EMBL" id="MBK1897801.1"/>
    </source>
</evidence>
<dbReference type="SUPFAM" id="SSF55729">
    <property type="entry name" value="Acyl-CoA N-acyltransferases (Nat)"/>
    <property type="match status" value="1"/>
</dbReference>
<dbReference type="Pfam" id="PF13673">
    <property type="entry name" value="Acetyltransf_10"/>
    <property type="match status" value="1"/>
</dbReference>
<dbReference type="EMBL" id="JAENHK010000010">
    <property type="protein sequence ID" value="MBK1897801.1"/>
    <property type="molecule type" value="Genomic_DNA"/>
</dbReference>
<evidence type="ECO:0000256" key="2">
    <source>
        <dbReference type="ARBA" id="ARBA00023315"/>
    </source>
</evidence>